<dbReference type="Proteomes" id="UP000032142">
    <property type="component" value="Unassembled WGS sequence"/>
</dbReference>
<organism evidence="1 2">
    <name type="scientific">Gossypium arboreum</name>
    <name type="common">Tree cotton</name>
    <name type="synonym">Gossypium nanking</name>
    <dbReference type="NCBI Taxonomy" id="29729"/>
    <lineage>
        <taxon>Eukaryota</taxon>
        <taxon>Viridiplantae</taxon>
        <taxon>Streptophyta</taxon>
        <taxon>Embryophyta</taxon>
        <taxon>Tracheophyta</taxon>
        <taxon>Spermatophyta</taxon>
        <taxon>Magnoliopsida</taxon>
        <taxon>eudicotyledons</taxon>
        <taxon>Gunneridae</taxon>
        <taxon>Pentapetalae</taxon>
        <taxon>rosids</taxon>
        <taxon>malvids</taxon>
        <taxon>Malvales</taxon>
        <taxon>Malvaceae</taxon>
        <taxon>Malvoideae</taxon>
        <taxon>Gossypium</taxon>
    </lineage>
</organism>
<evidence type="ECO:0000313" key="2">
    <source>
        <dbReference type="Proteomes" id="UP000032142"/>
    </source>
</evidence>
<gene>
    <name evidence="1" type="ORF">F383_32738</name>
</gene>
<accession>A0A0B0PLE3</accession>
<dbReference type="EMBL" id="KN433849">
    <property type="protein sequence ID" value="KHG25790.1"/>
    <property type="molecule type" value="Genomic_DNA"/>
</dbReference>
<sequence>MNDIWPRLLFINHVIPVRGYHSTMSRAMNSTIVNEATYCRSHTPNAPIFDSLSIRTQAFTYIKVYELCIYSPPCTQDLGMPHYEHHK</sequence>
<name>A0A0B0PLE3_GOSAR</name>
<evidence type="ECO:0000313" key="1">
    <source>
        <dbReference type="EMBL" id="KHG25790.1"/>
    </source>
</evidence>
<proteinExistence type="predicted"/>
<reference evidence="2" key="1">
    <citation type="submission" date="2014-09" db="EMBL/GenBank/DDBJ databases">
        <authorList>
            <person name="Mudge J."/>
            <person name="Ramaraj T."/>
            <person name="Lindquist I.E."/>
            <person name="Bharti A.K."/>
            <person name="Sundararajan A."/>
            <person name="Cameron C.T."/>
            <person name="Woodward J.E."/>
            <person name="May G.D."/>
            <person name="Brubaker C."/>
            <person name="Broadhvest J."/>
            <person name="Wilkins T.A."/>
        </authorList>
    </citation>
    <scope>NUCLEOTIDE SEQUENCE</scope>
    <source>
        <strain evidence="2">cv. AKA8401</strain>
    </source>
</reference>
<keyword evidence="2" id="KW-1185">Reference proteome</keyword>
<dbReference type="AlphaFoldDB" id="A0A0B0PLE3"/>
<protein>
    <submittedName>
        <fullName evidence="1">Acetaldehyde dehydrogenase</fullName>
    </submittedName>
</protein>